<evidence type="ECO:0000313" key="4">
    <source>
        <dbReference type="EMBL" id="RMB63476.1"/>
    </source>
</evidence>
<evidence type="ECO:0000313" key="5">
    <source>
        <dbReference type="Proteomes" id="UP000281985"/>
    </source>
</evidence>
<evidence type="ECO:0008006" key="6">
    <source>
        <dbReference type="Google" id="ProtNLM"/>
    </source>
</evidence>
<organism evidence="4 5">
    <name type="scientific">Dokdonia sinensis</name>
    <dbReference type="NCBI Taxonomy" id="2479847"/>
    <lineage>
        <taxon>Bacteria</taxon>
        <taxon>Pseudomonadati</taxon>
        <taxon>Bacteroidota</taxon>
        <taxon>Flavobacteriia</taxon>
        <taxon>Flavobacteriales</taxon>
        <taxon>Flavobacteriaceae</taxon>
        <taxon>Dokdonia</taxon>
    </lineage>
</organism>
<feature type="domain" description="Two component regulator three Y" evidence="3">
    <location>
        <begin position="668"/>
        <end position="708"/>
    </location>
</feature>
<gene>
    <name evidence="4" type="ORF">EAX61_03555</name>
</gene>
<dbReference type="AlphaFoldDB" id="A0A3M0H1J0"/>
<dbReference type="InterPro" id="IPR010559">
    <property type="entry name" value="Sig_transdc_His_kin_internal"/>
</dbReference>
<evidence type="ECO:0000259" key="2">
    <source>
        <dbReference type="Pfam" id="PF06580"/>
    </source>
</evidence>
<dbReference type="Proteomes" id="UP000281985">
    <property type="component" value="Unassembled WGS sequence"/>
</dbReference>
<dbReference type="InterPro" id="IPR011123">
    <property type="entry name" value="Y_Y_Y"/>
</dbReference>
<feature type="transmembrane region" description="Helical" evidence="1">
    <location>
        <begin position="731"/>
        <end position="749"/>
    </location>
</feature>
<sequence length="993" mass="112759">MTVLSRLQISIAFLGLVIGLNSVAQEPVQIHFTEKEGLPDKEFYNVAEDSKGFMWFAGNKGLTRYDGTSFITLEHPEKRGLSVFELEVDHKDRVWCVNISGQLFYTDGKKLELYADLKDELKGSLAELTVSTKFITLHANSVLIIFNRKTGKKQTINTLDHSISLPEIIGDDLYLLYDLDVVKITDYGLEKAFDVGLNLETTPTYRPGTLRLTRMEDDSVLLYAVNEQLDITLYSISKKGFQKTYVPEQLKNKQIVAIKRVGNSYWWLTNKGAFFVDIDGTSVILKSHILSENYITDVASDKENNLWFTTLRDGVYVLPNLAIEKIGISEDRGLITRMAAGAGNDLILGFSSGDVVIYDTSTSEQTIVNLPGDRRISSLLYNEEEDAYWYFQDILSYTAPSNEPNNFKSLPFQQVSVKSIITLGDNYYAYVNSGNVVVTKDQFFNNKNNKEYSDLFIGKRGYKVIQTRDKDNIYIATVDELLILDKAFDPSVIKNEEGQDILGQSFAQTDDGHIWVVTFTNGLYEIEGAEVISHYNEDNGLLSNRTTVVATQGNDVWIGTDKGLQVLERSSAQEVFKSLTKQDGILSYDIKDIVIKGTSAHIATGNGLFKMDTEKAFKTFEPSELYLTDVIINTVEQPLKDFYEMHQGASDFTIRFNANGFRGLSNGFFKYRLSGYSKSWTTLRQGDNEVQFASLPKGDYTFQIAPVNDSRNPDNLISVSLVVSVPFYKEIWFYGVLGSAFMIGTILYYRRLLGRKEAQRTKENERLQLANQLTALKLENLQSQMNPHFIFNALNSIQDYIVHNEKDLASSYLVKFSRLIRMYLEQSRKNSITLDDELQAMRLYLQLEKVRFEDKLDYDIIVGDDVVLSQCLVPPLFIQPYIENAIKHGLLHRKDNRKLKVHFKYDVIHKFLEVVIEDNGIGRVATQAIKDAHPGFHKSFATQANDSRVTLLNKNRLSKIEVLIIDLYDDNKIASGTKVTLKIPNRTDVKDQA</sequence>
<proteinExistence type="predicted"/>
<dbReference type="InterPro" id="IPR036890">
    <property type="entry name" value="HATPase_C_sf"/>
</dbReference>
<dbReference type="SUPFAM" id="SSF63829">
    <property type="entry name" value="Calcium-dependent phosphotriesterase"/>
    <property type="match status" value="1"/>
</dbReference>
<protein>
    <recommendedName>
        <fullName evidence="6">Signal transduction histidine kinase internal region domain-containing protein</fullName>
    </recommendedName>
</protein>
<dbReference type="PANTHER" id="PTHR34220">
    <property type="entry name" value="SENSOR HISTIDINE KINASE YPDA"/>
    <property type="match status" value="1"/>
</dbReference>
<evidence type="ECO:0000259" key="3">
    <source>
        <dbReference type="Pfam" id="PF07495"/>
    </source>
</evidence>
<dbReference type="InterPro" id="IPR011047">
    <property type="entry name" value="Quinoprotein_ADH-like_sf"/>
</dbReference>
<dbReference type="GO" id="GO:0016020">
    <property type="term" value="C:membrane"/>
    <property type="evidence" value="ECO:0007669"/>
    <property type="project" value="InterPro"/>
</dbReference>
<dbReference type="Gene3D" id="2.130.10.10">
    <property type="entry name" value="YVTN repeat-like/Quinoprotein amine dehydrogenase"/>
    <property type="match status" value="3"/>
</dbReference>
<keyword evidence="1" id="KW-0472">Membrane</keyword>
<dbReference type="InterPro" id="IPR050640">
    <property type="entry name" value="Bact_2-comp_sensor_kinase"/>
</dbReference>
<comment type="caution">
    <text evidence="4">The sequence shown here is derived from an EMBL/GenBank/DDBJ whole genome shotgun (WGS) entry which is preliminary data.</text>
</comment>
<feature type="domain" description="Signal transduction histidine kinase internal region" evidence="2">
    <location>
        <begin position="777"/>
        <end position="856"/>
    </location>
</feature>
<keyword evidence="5" id="KW-1185">Reference proteome</keyword>
<dbReference type="InterPro" id="IPR015943">
    <property type="entry name" value="WD40/YVTN_repeat-like_dom_sf"/>
</dbReference>
<keyword evidence="1" id="KW-1133">Transmembrane helix</keyword>
<keyword evidence="1" id="KW-0812">Transmembrane</keyword>
<dbReference type="Pfam" id="PF06580">
    <property type="entry name" value="His_kinase"/>
    <property type="match status" value="1"/>
</dbReference>
<dbReference type="Pfam" id="PF07495">
    <property type="entry name" value="Y_Y_Y"/>
    <property type="match status" value="1"/>
</dbReference>
<dbReference type="Gene3D" id="2.60.40.10">
    <property type="entry name" value="Immunoglobulins"/>
    <property type="match status" value="1"/>
</dbReference>
<dbReference type="GO" id="GO:0000155">
    <property type="term" value="F:phosphorelay sensor kinase activity"/>
    <property type="evidence" value="ECO:0007669"/>
    <property type="project" value="InterPro"/>
</dbReference>
<dbReference type="Gene3D" id="3.30.565.10">
    <property type="entry name" value="Histidine kinase-like ATPase, C-terminal domain"/>
    <property type="match status" value="1"/>
</dbReference>
<reference evidence="4 5" key="1">
    <citation type="submission" date="2018-10" db="EMBL/GenBank/DDBJ databases">
        <title>Dokdonia luteus sp. nov., isolated from sea water.</title>
        <authorList>
            <person name="Zhou L.Y."/>
            <person name="Du Z.J."/>
        </authorList>
    </citation>
    <scope>NUCLEOTIDE SEQUENCE [LARGE SCALE GENOMIC DNA]</scope>
    <source>
        <strain evidence="4 5">SH27</strain>
    </source>
</reference>
<accession>A0A3M0H1J0</accession>
<evidence type="ECO:0000256" key="1">
    <source>
        <dbReference type="SAM" id="Phobius"/>
    </source>
</evidence>
<dbReference type="EMBL" id="REFV01000002">
    <property type="protein sequence ID" value="RMB63476.1"/>
    <property type="molecule type" value="Genomic_DNA"/>
</dbReference>
<name>A0A3M0H1J0_9FLAO</name>
<dbReference type="SUPFAM" id="SSF50998">
    <property type="entry name" value="Quinoprotein alcohol dehydrogenase-like"/>
    <property type="match status" value="1"/>
</dbReference>
<dbReference type="PANTHER" id="PTHR34220:SF7">
    <property type="entry name" value="SENSOR HISTIDINE KINASE YPDA"/>
    <property type="match status" value="1"/>
</dbReference>
<dbReference type="InterPro" id="IPR013783">
    <property type="entry name" value="Ig-like_fold"/>
</dbReference>